<name>A0AAV5I809_9ROSI</name>
<comment type="caution">
    <text evidence="3">The sequence shown here is derived from an EMBL/GenBank/DDBJ whole genome shotgun (WGS) entry which is preliminary data.</text>
</comment>
<feature type="repeat" description="PPR" evidence="2">
    <location>
        <begin position="69"/>
        <end position="103"/>
    </location>
</feature>
<dbReference type="Pfam" id="PF01535">
    <property type="entry name" value="PPR"/>
    <property type="match status" value="2"/>
</dbReference>
<accession>A0AAV5I809</accession>
<dbReference type="FunFam" id="1.25.40.10:FF:000348">
    <property type="entry name" value="Pentatricopeptide repeat-containing protein chloroplastic"/>
    <property type="match status" value="1"/>
</dbReference>
<evidence type="ECO:0008006" key="5">
    <source>
        <dbReference type="Google" id="ProtNLM"/>
    </source>
</evidence>
<keyword evidence="1" id="KW-0677">Repeat</keyword>
<dbReference type="GO" id="GO:0003723">
    <property type="term" value="F:RNA binding"/>
    <property type="evidence" value="ECO:0007669"/>
    <property type="project" value="InterPro"/>
</dbReference>
<dbReference type="GO" id="GO:0009451">
    <property type="term" value="P:RNA modification"/>
    <property type="evidence" value="ECO:0007669"/>
    <property type="project" value="InterPro"/>
</dbReference>
<dbReference type="EMBL" id="BPVZ01000011">
    <property type="protein sequence ID" value="GKU97237.1"/>
    <property type="molecule type" value="Genomic_DNA"/>
</dbReference>
<dbReference type="AlphaFoldDB" id="A0AAV5I809"/>
<evidence type="ECO:0000256" key="1">
    <source>
        <dbReference type="ARBA" id="ARBA00022737"/>
    </source>
</evidence>
<evidence type="ECO:0000313" key="3">
    <source>
        <dbReference type="EMBL" id="GKU97237.1"/>
    </source>
</evidence>
<proteinExistence type="predicted"/>
<feature type="repeat" description="PPR" evidence="2">
    <location>
        <begin position="206"/>
        <end position="240"/>
    </location>
</feature>
<reference evidence="3 4" key="1">
    <citation type="journal article" date="2021" name="Commun. Biol.">
        <title>The genome of Shorea leprosula (Dipterocarpaceae) highlights the ecological relevance of drought in aseasonal tropical rainforests.</title>
        <authorList>
            <person name="Ng K.K.S."/>
            <person name="Kobayashi M.J."/>
            <person name="Fawcett J.A."/>
            <person name="Hatakeyama M."/>
            <person name="Paape T."/>
            <person name="Ng C.H."/>
            <person name="Ang C.C."/>
            <person name="Tnah L.H."/>
            <person name="Lee C.T."/>
            <person name="Nishiyama T."/>
            <person name="Sese J."/>
            <person name="O'Brien M.J."/>
            <person name="Copetti D."/>
            <person name="Mohd Noor M.I."/>
            <person name="Ong R.C."/>
            <person name="Putra M."/>
            <person name="Sireger I.Z."/>
            <person name="Indrioko S."/>
            <person name="Kosugi Y."/>
            <person name="Izuno A."/>
            <person name="Isagi Y."/>
            <person name="Lee S.L."/>
            <person name="Shimizu K.K."/>
        </authorList>
    </citation>
    <scope>NUCLEOTIDE SEQUENCE [LARGE SCALE GENOMIC DNA]</scope>
    <source>
        <strain evidence="3">214</strain>
    </source>
</reference>
<dbReference type="FunFam" id="1.25.40.10:FF:000345">
    <property type="entry name" value="Pentatricopeptide repeat-containing protein"/>
    <property type="match status" value="1"/>
</dbReference>
<dbReference type="InterPro" id="IPR002885">
    <property type="entry name" value="PPR_rpt"/>
</dbReference>
<evidence type="ECO:0000256" key="2">
    <source>
        <dbReference type="PROSITE-ProRule" id="PRU00708"/>
    </source>
</evidence>
<evidence type="ECO:0000313" key="4">
    <source>
        <dbReference type="Proteomes" id="UP001054252"/>
    </source>
</evidence>
<protein>
    <recommendedName>
        <fullName evidence="5">Pentatricopeptide repeat-containing protein</fullName>
    </recommendedName>
</protein>
<keyword evidence="4" id="KW-1185">Reference proteome</keyword>
<dbReference type="NCBIfam" id="TIGR00756">
    <property type="entry name" value="PPR"/>
    <property type="match status" value="4"/>
</dbReference>
<sequence length="465" mass="52605">MQSLALTLASMAENCLSMSLLKQIHAFTICNNLRHHPILLAKILRFAAVSPAGDLLYAQRLFDQIPQLDTFFYNTLIRGYSNSPWPACSVRLFNEMRHNRLDPDGFTFTFMLKARSRMKMSLPAIMGSDEIHGAVFKFGFLTQYLFVQNGLIHLYASRGIPMAAHRVFNEMVAVDVVSWSGLVVAHVKARELEHARWVFDQMPERDVVSWTAMVAGYSQAKRSREALELFREMREAGVRPDEVTMVSVISACTNLGDIGTGLDVHKYINENGFGWMISLCNALIDMYSKCGCMDRAWQVFSNMNRKSLITWNTMIMACANYGNPEDTFALFSCMLNSGILPDGITFLALLTAYVHKGWVDEGCQLFERMQRDYRIQAGVEHYRCMVDLLGHAGRLEEAYNLITSMPMPSNDVVWGALLAACRIYGDVDMGERVVQKLLELKPHEGGYHVLLRDIYAIAGQRVESK</sequence>
<gene>
    <name evidence="3" type="ORF">SLEP1_g10407</name>
</gene>
<dbReference type="Pfam" id="PF13041">
    <property type="entry name" value="PPR_2"/>
    <property type="match status" value="3"/>
</dbReference>
<dbReference type="Gene3D" id="1.25.40.10">
    <property type="entry name" value="Tetratricopeptide repeat domain"/>
    <property type="match status" value="3"/>
</dbReference>
<dbReference type="InterPro" id="IPR011990">
    <property type="entry name" value="TPR-like_helical_dom_sf"/>
</dbReference>
<dbReference type="PANTHER" id="PTHR47926">
    <property type="entry name" value="PENTATRICOPEPTIDE REPEAT-CONTAINING PROTEIN"/>
    <property type="match status" value="1"/>
</dbReference>
<feature type="repeat" description="PPR" evidence="2">
    <location>
        <begin position="342"/>
        <end position="372"/>
    </location>
</feature>
<dbReference type="PROSITE" id="PS51375">
    <property type="entry name" value="PPR"/>
    <property type="match status" value="6"/>
</dbReference>
<feature type="repeat" description="PPR" evidence="2">
    <location>
        <begin position="307"/>
        <end position="341"/>
    </location>
</feature>
<dbReference type="InterPro" id="IPR046960">
    <property type="entry name" value="PPR_At4g14850-like_plant"/>
</dbReference>
<feature type="repeat" description="PPR" evidence="2">
    <location>
        <begin position="276"/>
        <end position="306"/>
    </location>
</feature>
<feature type="repeat" description="PPR" evidence="2">
    <location>
        <begin position="175"/>
        <end position="205"/>
    </location>
</feature>
<dbReference type="SUPFAM" id="SSF48452">
    <property type="entry name" value="TPR-like"/>
    <property type="match status" value="1"/>
</dbReference>
<dbReference type="PANTHER" id="PTHR47926:SF537">
    <property type="entry name" value="PENTACOTRIPEPTIDE-REPEAT REGION OF PRORP DOMAIN-CONTAINING PROTEIN"/>
    <property type="match status" value="1"/>
</dbReference>
<dbReference type="Proteomes" id="UP001054252">
    <property type="component" value="Unassembled WGS sequence"/>
</dbReference>
<organism evidence="3 4">
    <name type="scientific">Rubroshorea leprosula</name>
    <dbReference type="NCBI Taxonomy" id="152421"/>
    <lineage>
        <taxon>Eukaryota</taxon>
        <taxon>Viridiplantae</taxon>
        <taxon>Streptophyta</taxon>
        <taxon>Embryophyta</taxon>
        <taxon>Tracheophyta</taxon>
        <taxon>Spermatophyta</taxon>
        <taxon>Magnoliopsida</taxon>
        <taxon>eudicotyledons</taxon>
        <taxon>Gunneridae</taxon>
        <taxon>Pentapetalae</taxon>
        <taxon>rosids</taxon>
        <taxon>malvids</taxon>
        <taxon>Malvales</taxon>
        <taxon>Dipterocarpaceae</taxon>
        <taxon>Rubroshorea</taxon>
    </lineage>
</organism>